<organism evidence="2 3">
    <name type="scientific">Ferriphaselus amnicola</name>
    <dbReference type="NCBI Taxonomy" id="1188319"/>
    <lineage>
        <taxon>Bacteria</taxon>
        <taxon>Pseudomonadati</taxon>
        <taxon>Pseudomonadota</taxon>
        <taxon>Betaproteobacteria</taxon>
        <taxon>Nitrosomonadales</taxon>
        <taxon>Gallionellaceae</taxon>
        <taxon>Ferriphaselus</taxon>
    </lineage>
</organism>
<dbReference type="InterPro" id="IPR027417">
    <property type="entry name" value="P-loop_NTPase"/>
</dbReference>
<dbReference type="Pfam" id="PF13614">
    <property type="entry name" value="AAA_31"/>
    <property type="match status" value="1"/>
</dbReference>
<proteinExistence type="predicted"/>
<evidence type="ECO:0000259" key="1">
    <source>
        <dbReference type="Pfam" id="PF13614"/>
    </source>
</evidence>
<protein>
    <submittedName>
        <fullName evidence="2">Chromosome-partitioning ATPase Soj</fullName>
    </submittedName>
</protein>
<dbReference type="STRING" id="1188319.OYT1_01235"/>
<dbReference type="OrthoDB" id="5288747at2"/>
<evidence type="ECO:0000313" key="3">
    <source>
        <dbReference type="Proteomes" id="UP000033070"/>
    </source>
</evidence>
<sequence>MATIAIFNQKGGVGKTTTCLNLTAGLTRAQRCPVVIDLDPQAHMTLASGVRDVRADTSVAAFFKGGAPLANLIQETAGGWQLIPATLELAKIDVMFGNDTQAGMMLSHGLKEELALTGAPVLIDCCPMLGVLTLNALLAADRVLIPVSADFLSLQGVHRLEVALNVLETKLKRKIERRVVVTRFDARRKLAFEIYDKVKERYGDLVCNTRISENVALATSPMHAKDIFSFAPNSPGAVDYKALTLELIKSGFFS</sequence>
<feature type="domain" description="AAA" evidence="1">
    <location>
        <begin position="2"/>
        <end position="176"/>
    </location>
</feature>
<evidence type="ECO:0000313" key="2">
    <source>
        <dbReference type="EMBL" id="BBE52143.1"/>
    </source>
</evidence>
<keyword evidence="3" id="KW-1185">Reference proteome</keyword>
<dbReference type="KEGG" id="fam:OYT1_ch2631"/>
<dbReference type="AlphaFoldDB" id="A0A2Z6GEU2"/>
<dbReference type="CDD" id="cd02042">
    <property type="entry name" value="ParAB_family"/>
    <property type="match status" value="1"/>
</dbReference>
<dbReference type="Proteomes" id="UP000033070">
    <property type="component" value="Chromosome"/>
</dbReference>
<dbReference type="RefSeq" id="WP_062626437.1">
    <property type="nucleotide sequence ID" value="NZ_AP018738.1"/>
</dbReference>
<reference evidence="2 3" key="1">
    <citation type="submission" date="2018-06" db="EMBL/GenBank/DDBJ databases">
        <title>OYT1 Genome Sequencing.</title>
        <authorList>
            <person name="Kato S."/>
            <person name="Itoh T."/>
            <person name="Ohkuma M."/>
        </authorList>
    </citation>
    <scope>NUCLEOTIDE SEQUENCE [LARGE SCALE GENOMIC DNA]</scope>
    <source>
        <strain evidence="2 3">OYT1</strain>
    </source>
</reference>
<accession>A0A2Z6GEU2</accession>
<dbReference type="PANTHER" id="PTHR13696:SF52">
    <property type="entry name" value="PARA FAMILY PROTEIN CT_582"/>
    <property type="match status" value="1"/>
</dbReference>
<dbReference type="InterPro" id="IPR025669">
    <property type="entry name" value="AAA_dom"/>
</dbReference>
<gene>
    <name evidence="2" type="ORF">OYT1_ch2631</name>
</gene>
<dbReference type="Gene3D" id="3.40.50.300">
    <property type="entry name" value="P-loop containing nucleotide triphosphate hydrolases"/>
    <property type="match status" value="1"/>
</dbReference>
<name>A0A2Z6GEU2_9PROT</name>
<dbReference type="SUPFAM" id="SSF52540">
    <property type="entry name" value="P-loop containing nucleoside triphosphate hydrolases"/>
    <property type="match status" value="1"/>
</dbReference>
<dbReference type="InterPro" id="IPR050678">
    <property type="entry name" value="DNA_Partitioning_ATPase"/>
</dbReference>
<dbReference type="EMBL" id="AP018738">
    <property type="protein sequence ID" value="BBE52143.1"/>
    <property type="molecule type" value="Genomic_DNA"/>
</dbReference>
<dbReference type="PANTHER" id="PTHR13696">
    <property type="entry name" value="P-LOOP CONTAINING NUCLEOSIDE TRIPHOSPHATE HYDROLASE"/>
    <property type="match status" value="1"/>
</dbReference>